<keyword evidence="1" id="KW-1133">Transmembrane helix</keyword>
<dbReference type="GO" id="GO:0140359">
    <property type="term" value="F:ABC-type transporter activity"/>
    <property type="evidence" value="ECO:0007669"/>
    <property type="project" value="InterPro"/>
</dbReference>
<dbReference type="Pfam" id="PF12679">
    <property type="entry name" value="ABC2_membrane_2"/>
    <property type="match status" value="1"/>
</dbReference>
<name>A0A1F7G8S9_9BACT</name>
<evidence type="ECO:0000256" key="1">
    <source>
        <dbReference type="SAM" id="Phobius"/>
    </source>
</evidence>
<feature type="transmembrane region" description="Helical" evidence="1">
    <location>
        <begin position="60"/>
        <end position="78"/>
    </location>
</feature>
<dbReference type="Proteomes" id="UP000178372">
    <property type="component" value="Unassembled WGS sequence"/>
</dbReference>
<evidence type="ECO:0000313" key="3">
    <source>
        <dbReference type="Proteomes" id="UP000178372"/>
    </source>
</evidence>
<keyword evidence="1" id="KW-0472">Membrane</keyword>
<feature type="transmembrane region" description="Helical" evidence="1">
    <location>
        <begin position="134"/>
        <end position="158"/>
    </location>
</feature>
<gene>
    <name evidence="2" type="ORF">A2690_00545</name>
</gene>
<evidence type="ECO:0000313" key="2">
    <source>
        <dbReference type="EMBL" id="OGK15246.1"/>
    </source>
</evidence>
<keyword evidence="1" id="KW-0812">Transmembrane</keyword>
<feature type="transmembrane region" description="Helical" evidence="1">
    <location>
        <begin position="165"/>
        <end position="189"/>
    </location>
</feature>
<evidence type="ECO:0008006" key="4">
    <source>
        <dbReference type="Google" id="ProtNLM"/>
    </source>
</evidence>
<organism evidence="2 3">
    <name type="scientific">Candidatus Roizmanbacteria bacterium RIFCSPHIGHO2_01_FULL_39_12b</name>
    <dbReference type="NCBI Taxonomy" id="1802030"/>
    <lineage>
        <taxon>Bacteria</taxon>
        <taxon>Candidatus Roizmaniibacteriota</taxon>
    </lineage>
</organism>
<dbReference type="AlphaFoldDB" id="A0A1F7G8S9"/>
<sequence>MFLKLRKNIILSLTKKELGYYFNNPFGYIAATLFGIFASFVFVKDIFLVGDGSMRQFFEILVWLLLIFVPTVAMRLFSEEKRLKTLELLLSFPVTIEEIVLAKFLSLIVFCFIAVTLTFSIPVSLFFISSPPVSTIIVSYLGVFMFIGFLGSVSLFFSSRTTSQIVALLSSVLVSFVFLVFGSDFFGSFLPLSLKNILVFMSPLNYLDFFYKGIIDLRSVIFFLTFILVFLVSSYLSIRKNRS</sequence>
<reference evidence="2 3" key="1">
    <citation type="journal article" date="2016" name="Nat. Commun.">
        <title>Thousands of microbial genomes shed light on interconnected biogeochemical processes in an aquifer system.</title>
        <authorList>
            <person name="Anantharaman K."/>
            <person name="Brown C.T."/>
            <person name="Hug L.A."/>
            <person name="Sharon I."/>
            <person name="Castelle C.J."/>
            <person name="Probst A.J."/>
            <person name="Thomas B.C."/>
            <person name="Singh A."/>
            <person name="Wilkins M.J."/>
            <person name="Karaoz U."/>
            <person name="Brodie E.L."/>
            <person name="Williams K.H."/>
            <person name="Hubbard S.S."/>
            <person name="Banfield J.F."/>
        </authorList>
    </citation>
    <scope>NUCLEOTIDE SEQUENCE [LARGE SCALE GENOMIC DNA]</scope>
</reference>
<accession>A0A1F7G8S9</accession>
<proteinExistence type="predicted"/>
<dbReference type="GO" id="GO:0005886">
    <property type="term" value="C:plasma membrane"/>
    <property type="evidence" value="ECO:0007669"/>
    <property type="project" value="UniProtKB-SubCell"/>
</dbReference>
<feature type="transmembrane region" description="Helical" evidence="1">
    <location>
        <begin position="21"/>
        <end position="40"/>
    </location>
</feature>
<feature type="transmembrane region" description="Helical" evidence="1">
    <location>
        <begin position="99"/>
        <end position="128"/>
    </location>
</feature>
<dbReference type="EMBL" id="MFZF01000033">
    <property type="protein sequence ID" value="OGK15246.1"/>
    <property type="molecule type" value="Genomic_DNA"/>
</dbReference>
<protein>
    <recommendedName>
        <fullName evidence="4">ABC-2 type transporter domain-containing protein</fullName>
    </recommendedName>
</protein>
<feature type="transmembrane region" description="Helical" evidence="1">
    <location>
        <begin position="209"/>
        <end position="238"/>
    </location>
</feature>
<comment type="caution">
    <text evidence="2">The sequence shown here is derived from an EMBL/GenBank/DDBJ whole genome shotgun (WGS) entry which is preliminary data.</text>
</comment>